<evidence type="ECO:0000256" key="1">
    <source>
        <dbReference type="ARBA" id="ARBA00022448"/>
    </source>
</evidence>
<evidence type="ECO:0000256" key="2">
    <source>
        <dbReference type="ARBA" id="ARBA00022927"/>
    </source>
</evidence>
<dbReference type="EMBL" id="JAPDRL010000111">
    <property type="protein sequence ID" value="KAJ9656971.1"/>
    <property type="molecule type" value="Genomic_DNA"/>
</dbReference>
<feature type="repeat" description="CHCR" evidence="3">
    <location>
        <begin position="918"/>
        <end position="1068"/>
    </location>
</feature>
<feature type="domain" description="Vps41 beta-propeller" evidence="5">
    <location>
        <begin position="172"/>
        <end position="304"/>
    </location>
</feature>
<feature type="compositionally biased region" description="Low complexity" evidence="4">
    <location>
        <begin position="561"/>
        <end position="576"/>
    </location>
</feature>
<evidence type="ECO:0000259" key="5">
    <source>
        <dbReference type="Pfam" id="PF23411"/>
    </source>
</evidence>
<dbReference type="PANTHER" id="PTHR12616">
    <property type="entry name" value="VACUOLAR PROTEIN SORTING VPS41"/>
    <property type="match status" value="1"/>
</dbReference>
<feature type="region of interest" description="Disordered" evidence="4">
    <location>
        <begin position="555"/>
        <end position="592"/>
    </location>
</feature>
<dbReference type="InterPro" id="IPR011990">
    <property type="entry name" value="TPR-like_helical_dom_sf"/>
</dbReference>
<dbReference type="SMART" id="SM00299">
    <property type="entry name" value="CLH"/>
    <property type="match status" value="1"/>
</dbReference>
<accession>A0ABQ9NN50</accession>
<dbReference type="InterPro" id="IPR045111">
    <property type="entry name" value="Vps41/Vps8"/>
</dbReference>
<dbReference type="Pfam" id="PF23556">
    <property type="entry name" value="TPR_Vps41"/>
    <property type="match status" value="1"/>
</dbReference>
<reference evidence="6" key="1">
    <citation type="submission" date="2022-10" db="EMBL/GenBank/DDBJ databases">
        <title>Culturing micro-colonial fungi from biological soil crusts in the Mojave desert and describing Neophaeococcomyces mojavensis, and introducing the new genera and species Taxawa tesnikishii.</title>
        <authorList>
            <person name="Kurbessoian T."/>
            <person name="Stajich J.E."/>
        </authorList>
    </citation>
    <scope>NUCLEOTIDE SEQUENCE</scope>
    <source>
        <strain evidence="6">TK_1</strain>
    </source>
</reference>
<feature type="region of interest" description="Disordered" evidence="4">
    <location>
        <begin position="140"/>
        <end position="169"/>
    </location>
</feature>
<dbReference type="InterPro" id="IPR015943">
    <property type="entry name" value="WD40/YVTN_repeat-like_dom_sf"/>
</dbReference>
<evidence type="ECO:0000313" key="7">
    <source>
        <dbReference type="Proteomes" id="UP001172684"/>
    </source>
</evidence>
<feature type="region of interest" description="Disordered" evidence="4">
    <location>
        <begin position="1"/>
        <end position="55"/>
    </location>
</feature>
<gene>
    <name evidence="6" type="primary">VPS41</name>
    <name evidence="6" type="ORF">H2201_008333</name>
</gene>
<protein>
    <submittedName>
        <fullName evidence="6">Vacuolar protein sorting-associated protein 41</fullName>
    </submittedName>
</protein>
<keyword evidence="7" id="KW-1185">Reference proteome</keyword>
<dbReference type="PANTHER" id="PTHR12616:SF1">
    <property type="entry name" value="VACUOLAR PROTEIN SORTING-ASSOCIATED PROTEIN 41 HOMOLOG"/>
    <property type="match status" value="1"/>
</dbReference>
<feature type="compositionally biased region" description="Basic and acidic residues" evidence="4">
    <location>
        <begin position="1"/>
        <end position="15"/>
    </location>
</feature>
<comment type="caution">
    <text evidence="6">The sequence shown here is derived from an EMBL/GenBank/DDBJ whole genome shotgun (WGS) entry which is preliminary data.</text>
</comment>
<dbReference type="Gene3D" id="2.130.10.10">
    <property type="entry name" value="YVTN repeat-like/Quinoprotein amine dehydrogenase"/>
    <property type="match status" value="1"/>
</dbReference>
<dbReference type="SUPFAM" id="SSF50978">
    <property type="entry name" value="WD40 repeat-like"/>
    <property type="match status" value="1"/>
</dbReference>
<dbReference type="InterPro" id="IPR036322">
    <property type="entry name" value="WD40_repeat_dom_sf"/>
</dbReference>
<feature type="region of interest" description="Disordered" evidence="4">
    <location>
        <begin position="350"/>
        <end position="373"/>
    </location>
</feature>
<dbReference type="InterPro" id="IPR057780">
    <property type="entry name" value="Beta-prop_Vps41"/>
</dbReference>
<feature type="compositionally biased region" description="Acidic residues" evidence="4">
    <location>
        <begin position="35"/>
        <end position="51"/>
    </location>
</feature>
<keyword evidence="1" id="KW-0813">Transport</keyword>
<dbReference type="Pfam" id="PF23411">
    <property type="entry name" value="Beta-prop_Vps41"/>
    <property type="match status" value="1"/>
</dbReference>
<dbReference type="InterPro" id="IPR000547">
    <property type="entry name" value="Clathrin_H-chain/VPS_repeat"/>
</dbReference>
<dbReference type="Proteomes" id="UP001172684">
    <property type="component" value="Unassembled WGS sequence"/>
</dbReference>
<evidence type="ECO:0000256" key="3">
    <source>
        <dbReference type="PROSITE-ProRule" id="PRU01006"/>
    </source>
</evidence>
<evidence type="ECO:0000256" key="4">
    <source>
        <dbReference type="SAM" id="MobiDB-lite"/>
    </source>
</evidence>
<keyword evidence="2" id="KW-0653">Protein transport</keyword>
<organism evidence="6 7">
    <name type="scientific">Coniosporium apollinis</name>
    <dbReference type="NCBI Taxonomy" id="61459"/>
    <lineage>
        <taxon>Eukaryota</taxon>
        <taxon>Fungi</taxon>
        <taxon>Dikarya</taxon>
        <taxon>Ascomycota</taxon>
        <taxon>Pezizomycotina</taxon>
        <taxon>Dothideomycetes</taxon>
        <taxon>Dothideomycetes incertae sedis</taxon>
        <taxon>Coniosporium</taxon>
    </lineage>
</organism>
<feature type="compositionally biased region" description="Low complexity" evidence="4">
    <location>
        <begin position="145"/>
        <end position="160"/>
    </location>
</feature>
<dbReference type="Gene3D" id="1.25.40.10">
    <property type="entry name" value="Tetratricopeptide repeat domain"/>
    <property type="match status" value="1"/>
</dbReference>
<evidence type="ECO:0000313" key="6">
    <source>
        <dbReference type="EMBL" id="KAJ9656971.1"/>
    </source>
</evidence>
<proteinExistence type="predicted"/>
<sequence length="1266" mass="137842">MAAERDEHEETAAVEHHHHHHPHHAPADPAHNGEGDEDNEDEDEEEDEEDEPKLKYTRLTGNLASVYRGGDATSAFMVAGDKMIIGTHNGNINVLSLPSFVPLKLYRAHTASVTAVSVSPLPLAPNTRPEALARTVTEAPATPVRATSANNAATASPRTPKQQPSIPATPSNSIYIATSSIDGHVCVQSLVDSKDVMLRNFARPVQTVALSPEFKSDRSYLSGGLAGSLILTTGGRAGVSANANTNSPAAAASGWLGSIGLGSNTGRDTVLHSGEGSISTIKWSLTGKYVVWVNEQGIKIMRSNIRLDSADSESAWKRIAHVDRPNRKGWEDMAGVWKARAEWINDSNLESDDEDFPASNGSPDKTAGARKGSGVRKRLEKLVVGWGDAAWVIQVDPGGAGTGKNVGERTVGSAEVLHFLRFNDCIVSGLSLYTPSLLLVLAYRTRDDDNNPIPTSVQTTPRKGVHHRQNGLQPEVRLIDVASKLVVDEDTLTVSRFESLSGADYHLSTLYVPPVPTNITPAQRGALETIGGGLWDAGVSVTRIFSSGASIISLPNSGENAKSPSPAGSASAGKASLAGRKPQEPHPATISPGLKIFIQSPYDCVLAVKRDRSDHLAWLLEHERYKDAWELIEKYPDVVSSADRDADSSPASTPSKTRQSLADFFADDATASQTTVSATAAASRAHNSAVEKEKRRIGDLWVQQLVSAGDWAAAGKVAGRVLGTSSRWEHWVWTFAQAGKFDDITPYIPNKPLTPPLPSLVYEVVLGHYIINDRLRLRSLLEQWDPELFDIGSVINAIEDKLHAGDITENSVESGERGRDWRILMDALAKLYLADNRPKEALRCYIRLQNADAAMSIIRDYHLLAAVADDIPGFVLLRVSREQMESAPLSELEEASSEAMRLLVDEAYQGIVRPHVVVEQLQEKGPSYQPFLLFYLRALWKGTGSETEFGRGTERIATEGKTLVEEFGDLAVELFAEYDQPLLGEFLRSSASSYDPEKAIAVCETRQYIPELVYLLSKTGQTKRALYLLTSSLSDVTAAIAFCKSQQDPDLWDDLLSYSMDKPRFIRGLLEEVGTAINPIDLVRRIPEGLEIEGLREGIGRMVREYEIQVSISEGVARVLRGEVAVRMELLRKGRVRGVKFDIVRQEPEHVDVGVENVKVPVPPPLKGTEMDEKPRKKRAEPGHCVQCDLAFAEDEKDTLIGFACGHVYHLACILPDFSPINASADDDSYGYSSRSVGPKVSHAHVIGKALKGGCPMCAEDSTEDA</sequence>
<dbReference type="PROSITE" id="PS50236">
    <property type="entry name" value="CHCR"/>
    <property type="match status" value="1"/>
</dbReference>
<name>A0ABQ9NN50_9PEZI</name>